<gene>
    <name evidence="1" type="ORF">FDZ14_30285</name>
</gene>
<keyword evidence="1" id="KW-0614">Plasmid</keyword>
<accession>A0A6M6E752</accession>
<name>A0A6M6E752_PRIMG</name>
<geneLocation type="plasmid" evidence="2">
    <name>pfdu301a</name>
</geneLocation>
<evidence type="ECO:0000313" key="1">
    <source>
        <dbReference type="EMBL" id="QJX80377.1"/>
    </source>
</evidence>
<protein>
    <submittedName>
        <fullName evidence="1">Uncharacterized protein</fullName>
    </submittedName>
</protein>
<dbReference type="AlphaFoldDB" id="A0A6M6E752"/>
<reference evidence="1 2" key="1">
    <citation type="submission" date="2019-10" db="EMBL/GenBank/DDBJ databases">
        <title>Complete genome sequences for adaption low water activity.</title>
        <authorList>
            <person name="Zhao L."/>
            <person name="Zhong J."/>
        </authorList>
    </citation>
    <scope>NUCLEOTIDE SEQUENCE [LARGE SCALE GENOMIC DNA]</scope>
    <source>
        <strain evidence="1 2">FDU301</strain>
        <plasmid evidence="2">pfdu301a</plasmid>
    </source>
</reference>
<sequence>MDTRTVLLKKLCEQSAKIAANTVYGGYNLLTIENAKGQVEAYSIAILLAYGKITSPEELELDENMEFLAKVVKEYLREGFTTGDKRLDDALLFSYQLS</sequence>
<dbReference type="Proteomes" id="UP000501076">
    <property type="component" value="Plasmid pFDU301A"/>
</dbReference>
<proteinExistence type="predicted"/>
<dbReference type="RefSeq" id="WP_171778366.1">
    <property type="nucleotide sequence ID" value="NZ_CP045273.1"/>
</dbReference>
<evidence type="ECO:0000313" key="2">
    <source>
        <dbReference type="Proteomes" id="UP000501076"/>
    </source>
</evidence>
<organism evidence="1 2">
    <name type="scientific">Priestia megaterium</name>
    <name type="common">Bacillus megaterium</name>
    <dbReference type="NCBI Taxonomy" id="1404"/>
    <lineage>
        <taxon>Bacteria</taxon>
        <taxon>Bacillati</taxon>
        <taxon>Bacillota</taxon>
        <taxon>Bacilli</taxon>
        <taxon>Bacillales</taxon>
        <taxon>Bacillaceae</taxon>
        <taxon>Priestia</taxon>
    </lineage>
</organism>
<dbReference type="EMBL" id="CP045273">
    <property type="protein sequence ID" value="QJX80377.1"/>
    <property type="molecule type" value="Genomic_DNA"/>
</dbReference>